<dbReference type="EMBL" id="LT558125">
    <property type="protein sequence ID" value="SAM82999.1"/>
    <property type="molecule type" value="Genomic_DNA"/>
</dbReference>
<evidence type="ECO:0000256" key="1">
    <source>
        <dbReference type="SAM" id="SignalP"/>
    </source>
</evidence>
<dbReference type="AlphaFoldDB" id="A0A1K0G632"/>
<protein>
    <submittedName>
        <fullName evidence="2">Related to Mig1 protein</fullName>
    </submittedName>
</protein>
<gene>
    <name evidence="2" type="ORF">UBRO_03547</name>
</gene>
<accession>A0A1K0G632</accession>
<reference evidence="3" key="1">
    <citation type="submission" date="2016-04" db="EMBL/GenBank/DDBJ databases">
        <authorList>
            <person name="Guldener U."/>
            <person name="Guldener U."/>
        </authorList>
    </citation>
    <scope>NUCLEOTIDE SEQUENCE [LARGE SCALE GENOMIC DNA]</scope>
    <source>
        <strain evidence="3">UB2112</strain>
    </source>
</reference>
<proteinExistence type="predicted"/>
<sequence length="136" mass="14794">MNSLGLILLLSTLSSLFAAFAQNCPQKFTPLLPRNSDFNKACSANSASKSPCFHHVSGSLRSASVAPKSSYTDPTQDVNATLIVKDGFLTDFTIADITSVYYVAYLEAGIGLLYMPGNSDNCYFLTWTIFNERSLT</sequence>
<organism evidence="2 3">
    <name type="scientific">Ustilago bromivora</name>
    <dbReference type="NCBI Taxonomy" id="307758"/>
    <lineage>
        <taxon>Eukaryota</taxon>
        <taxon>Fungi</taxon>
        <taxon>Dikarya</taxon>
        <taxon>Basidiomycota</taxon>
        <taxon>Ustilaginomycotina</taxon>
        <taxon>Ustilaginomycetes</taxon>
        <taxon>Ustilaginales</taxon>
        <taxon>Ustilaginaceae</taxon>
        <taxon>Ustilago</taxon>
    </lineage>
</organism>
<name>A0A1K0G632_9BASI</name>
<keyword evidence="1" id="KW-0732">Signal</keyword>
<dbReference type="Proteomes" id="UP000179920">
    <property type="component" value="Chromosome IX"/>
</dbReference>
<evidence type="ECO:0000313" key="3">
    <source>
        <dbReference type="Proteomes" id="UP000179920"/>
    </source>
</evidence>
<feature type="signal peptide" evidence="1">
    <location>
        <begin position="1"/>
        <end position="21"/>
    </location>
</feature>
<evidence type="ECO:0000313" key="2">
    <source>
        <dbReference type="EMBL" id="SAM82999.1"/>
    </source>
</evidence>
<feature type="chain" id="PRO_5009664178" evidence="1">
    <location>
        <begin position="22"/>
        <end position="136"/>
    </location>
</feature>